<comment type="similarity">
    <text evidence="7">Belongs to the glycosyltransferase 87 family.</text>
</comment>
<comment type="subcellular location">
    <subcellularLocation>
        <location evidence="1">Cell membrane</location>
        <topology evidence="1">Multi-pass membrane protein</topology>
    </subcellularLocation>
</comment>
<accession>A0ABZ3FQ50</accession>
<dbReference type="EC" id="2.4.-.-" evidence="9"/>
<dbReference type="GO" id="GO:0016757">
    <property type="term" value="F:glycosyltransferase activity"/>
    <property type="evidence" value="ECO:0007669"/>
    <property type="project" value="UniProtKB-KW"/>
</dbReference>
<protein>
    <submittedName>
        <fullName evidence="9">Glycosyltransferase family 87 protein</fullName>
        <ecNumber evidence="9">2.4.-.-</ecNumber>
    </submittedName>
</protein>
<name>A0ABZ3FQ50_9ACTN</name>
<feature type="transmembrane region" description="Helical" evidence="8">
    <location>
        <begin position="164"/>
        <end position="190"/>
    </location>
</feature>
<sequence>MNAVKRGALTVIYLIPPLFAALYSGATEIADGSFWPWKPVMIDLDVYLRTAQLVLEGKDFYNVEAWLPWLYTPFAALLAVPFAFMSVTVGQIFWLLVNALMLIAIVHRLGFKGWQLSLVSVAAIWLVEPMRVTLGFGQVNLFLMALVAYDLLPGPRVLGDRKRILPQGWLTGIATAIKLTPAIFAVYLFLAGRVKAAIVTFVSFVAATVIGFIVLPAMSIDYWGRLAGGDSGLNAGMKYFTNQSIIGSYIRFTENEPESIPLGGLVLAMIVILVGIVAAVLWHRLGHVSYAVALTAFTGLLASPISWSHHFVWVLVLAAVLITDKGLPDFIRFFGLGYSLWVMYAPFMQFTDGRDEFTYTFGEKIIDGGSMILGMALFALSIGYALVERRRQGLPWLPLTLREQERTPGEPVPARAAADE</sequence>
<evidence type="ECO:0000313" key="9">
    <source>
        <dbReference type="EMBL" id="XAN08206.1"/>
    </source>
</evidence>
<keyword evidence="5 8" id="KW-1133">Transmembrane helix</keyword>
<feature type="transmembrane region" description="Helical" evidence="8">
    <location>
        <begin position="7"/>
        <end position="26"/>
    </location>
</feature>
<keyword evidence="2" id="KW-1003">Cell membrane</keyword>
<evidence type="ECO:0000256" key="6">
    <source>
        <dbReference type="ARBA" id="ARBA00023136"/>
    </source>
</evidence>
<keyword evidence="4 8" id="KW-0812">Transmembrane</keyword>
<evidence type="ECO:0000313" key="10">
    <source>
        <dbReference type="Proteomes" id="UP001442841"/>
    </source>
</evidence>
<dbReference type="EMBL" id="CP154795">
    <property type="protein sequence ID" value="XAN08206.1"/>
    <property type="molecule type" value="Genomic_DNA"/>
</dbReference>
<feature type="transmembrane region" description="Helical" evidence="8">
    <location>
        <begin position="260"/>
        <end position="285"/>
    </location>
</feature>
<feature type="transmembrane region" description="Helical" evidence="8">
    <location>
        <begin position="74"/>
        <end position="97"/>
    </location>
</feature>
<keyword evidence="9" id="KW-0328">Glycosyltransferase</keyword>
<evidence type="ECO:0000256" key="3">
    <source>
        <dbReference type="ARBA" id="ARBA00022679"/>
    </source>
</evidence>
<evidence type="ECO:0000256" key="7">
    <source>
        <dbReference type="ARBA" id="ARBA00024033"/>
    </source>
</evidence>
<keyword evidence="10" id="KW-1185">Reference proteome</keyword>
<evidence type="ECO:0000256" key="4">
    <source>
        <dbReference type="ARBA" id="ARBA00022692"/>
    </source>
</evidence>
<organism evidence="9 10">
    <name type="scientific">Ammonicoccus fulvus</name>
    <dbReference type="NCBI Taxonomy" id="3138240"/>
    <lineage>
        <taxon>Bacteria</taxon>
        <taxon>Bacillati</taxon>
        <taxon>Actinomycetota</taxon>
        <taxon>Actinomycetes</taxon>
        <taxon>Propionibacteriales</taxon>
        <taxon>Propionibacteriaceae</taxon>
        <taxon>Ammonicoccus</taxon>
    </lineage>
</organism>
<evidence type="ECO:0000256" key="5">
    <source>
        <dbReference type="ARBA" id="ARBA00022989"/>
    </source>
</evidence>
<gene>
    <name evidence="9" type="ORF">AADG42_13130</name>
</gene>
<feature type="transmembrane region" description="Helical" evidence="8">
    <location>
        <begin position="305"/>
        <end position="323"/>
    </location>
</feature>
<evidence type="ECO:0000256" key="2">
    <source>
        <dbReference type="ARBA" id="ARBA00022475"/>
    </source>
</evidence>
<feature type="transmembrane region" description="Helical" evidence="8">
    <location>
        <begin position="368"/>
        <end position="387"/>
    </location>
</feature>
<feature type="transmembrane region" description="Helical" evidence="8">
    <location>
        <begin position="330"/>
        <end position="348"/>
    </location>
</feature>
<keyword evidence="3 9" id="KW-0808">Transferase</keyword>
<keyword evidence="6 8" id="KW-0472">Membrane</keyword>
<reference evidence="9 10" key="1">
    <citation type="submission" date="2024-04" db="EMBL/GenBank/DDBJ databases">
        <title>Isolation of an actinomycete strain from pig manure.</title>
        <authorList>
            <person name="Gong T."/>
            <person name="Yu Z."/>
            <person name="An M."/>
            <person name="Wei C."/>
            <person name="Yang W."/>
            <person name="Liu L."/>
        </authorList>
    </citation>
    <scope>NUCLEOTIDE SEQUENCE [LARGE SCALE GENOMIC DNA]</scope>
    <source>
        <strain evidence="9 10">ZF39</strain>
    </source>
</reference>
<proteinExistence type="inferred from homology"/>
<dbReference type="RefSeq" id="WP_425309661.1">
    <property type="nucleotide sequence ID" value="NZ_CP154795.1"/>
</dbReference>
<dbReference type="Pfam" id="PF09594">
    <property type="entry name" value="GT87"/>
    <property type="match status" value="1"/>
</dbReference>
<dbReference type="InterPro" id="IPR018584">
    <property type="entry name" value="GT87"/>
</dbReference>
<dbReference type="Proteomes" id="UP001442841">
    <property type="component" value="Chromosome"/>
</dbReference>
<feature type="transmembrane region" description="Helical" evidence="8">
    <location>
        <begin position="196"/>
        <end position="215"/>
    </location>
</feature>
<evidence type="ECO:0000256" key="1">
    <source>
        <dbReference type="ARBA" id="ARBA00004651"/>
    </source>
</evidence>
<evidence type="ECO:0000256" key="8">
    <source>
        <dbReference type="SAM" id="Phobius"/>
    </source>
</evidence>